<keyword evidence="2" id="KW-1185">Reference proteome</keyword>
<dbReference type="Proteomes" id="UP000789759">
    <property type="component" value="Unassembled WGS sequence"/>
</dbReference>
<comment type="caution">
    <text evidence="1">The sequence shown here is derived from an EMBL/GenBank/DDBJ whole genome shotgun (WGS) entry which is preliminary data.</text>
</comment>
<dbReference type="EMBL" id="CAJVQA010000975">
    <property type="protein sequence ID" value="CAG8498065.1"/>
    <property type="molecule type" value="Genomic_DNA"/>
</dbReference>
<reference evidence="1" key="1">
    <citation type="submission" date="2021-06" db="EMBL/GenBank/DDBJ databases">
        <authorList>
            <person name="Kallberg Y."/>
            <person name="Tangrot J."/>
            <person name="Rosling A."/>
        </authorList>
    </citation>
    <scope>NUCLEOTIDE SEQUENCE</scope>
    <source>
        <strain evidence="1">FL966</strain>
    </source>
</reference>
<sequence length="96" mass="11375">MQINQEKSISNNILQDFEIYTQQHFNNIDQVELKELAFSVNNNIKFRITYGKNNQELQQLAIIKVTDKNQISQKIFISNYQKFANIEDTDTVEYLI</sequence>
<organism evidence="1 2">
    <name type="scientific">Cetraspora pellucida</name>
    <dbReference type="NCBI Taxonomy" id="1433469"/>
    <lineage>
        <taxon>Eukaryota</taxon>
        <taxon>Fungi</taxon>
        <taxon>Fungi incertae sedis</taxon>
        <taxon>Mucoromycota</taxon>
        <taxon>Glomeromycotina</taxon>
        <taxon>Glomeromycetes</taxon>
        <taxon>Diversisporales</taxon>
        <taxon>Gigasporaceae</taxon>
        <taxon>Cetraspora</taxon>
    </lineage>
</organism>
<proteinExistence type="predicted"/>
<accession>A0A9N9EXZ6</accession>
<dbReference type="AlphaFoldDB" id="A0A9N9EXZ6"/>
<gene>
    <name evidence="1" type="ORF">CPELLU_LOCUS2313</name>
</gene>
<protein>
    <submittedName>
        <fullName evidence="1">19482_t:CDS:1</fullName>
    </submittedName>
</protein>
<name>A0A9N9EXZ6_9GLOM</name>
<evidence type="ECO:0000313" key="1">
    <source>
        <dbReference type="EMBL" id="CAG8498065.1"/>
    </source>
</evidence>
<evidence type="ECO:0000313" key="2">
    <source>
        <dbReference type="Proteomes" id="UP000789759"/>
    </source>
</evidence>